<dbReference type="InterPro" id="IPR019772">
    <property type="entry name" value="Ferrochelatase_AS"/>
</dbReference>
<comment type="pathway">
    <text evidence="7 8">Porphyrin-containing compound metabolism; protoheme biosynthesis; protoheme from protoporphyrin-IX: step 1/1.</text>
</comment>
<evidence type="ECO:0000313" key="10">
    <source>
        <dbReference type="Proteomes" id="UP000642829"/>
    </source>
</evidence>
<evidence type="ECO:0000256" key="8">
    <source>
        <dbReference type="RuleBase" id="RU000607"/>
    </source>
</evidence>
<dbReference type="CDD" id="cd03411">
    <property type="entry name" value="Ferrochelatase_N"/>
    <property type="match status" value="1"/>
</dbReference>
<evidence type="ECO:0000256" key="5">
    <source>
        <dbReference type="ARBA" id="ARBA00023244"/>
    </source>
</evidence>
<evidence type="ECO:0000256" key="3">
    <source>
        <dbReference type="ARBA" id="ARBA00023133"/>
    </source>
</evidence>
<feature type="binding site" evidence="7">
    <location>
        <position position="292"/>
    </location>
    <ligand>
        <name>Fe(2+)</name>
        <dbReference type="ChEBI" id="CHEBI:29033"/>
    </ligand>
</feature>
<dbReference type="PANTHER" id="PTHR11108">
    <property type="entry name" value="FERROCHELATASE"/>
    <property type="match status" value="1"/>
</dbReference>
<dbReference type="InterPro" id="IPR001015">
    <property type="entry name" value="Ferrochelatase"/>
</dbReference>
<comment type="similarity">
    <text evidence="1 7 8">Belongs to the ferrochelatase family.</text>
</comment>
<dbReference type="SUPFAM" id="SSF53800">
    <property type="entry name" value="Chelatase"/>
    <property type="match status" value="1"/>
</dbReference>
<dbReference type="PANTHER" id="PTHR11108:SF1">
    <property type="entry name" value="FERROCHELATASE, MITOCHONDRIAL"/>
    <property type="match status" value="1"/>
</dbReference>
<dbReference type="PROSITE" id="PS00534">
    <property type="entry name" value="FERROCHELATASE"/>
    <property type="match status" value="1"/>
</dbReference>
<evidence type="ECO:0000256" key="7">
    <source>
        <dbReference type="HAMAP-Rule" id="MF_00323"/>
    </source>
</evidence>
<keyword evidence="7 8" id="KW-0963">Cytoplasm</keyword>
<dbReference type="Pfam" id="PF00762">
    <property type="entry name" value="Ferrochelatase"/>
    <property type="match status" value="1"/>
</dbReference>
<sequence length="339" mass="37881">MAKLGVLLLNLGSPASTAVPDVREYLKEFLLDERVIDSPPLVRNAIVRGLILPTRPPKTAAAYQRIWTPEGSPLVTVSEKQRDLVAAGRDIPIALAMRYGEPAIAKVIGKLIAQDVDRLFVMPLYPHYAMSSYETVVVRVMEEIAAQKPAMDVTLLQPFYQDEDYIEAMVANAKPYFDQGYDHILFSYHGIPERHLRKGDPSHAHCLARPDCCESCHPAHHTCYRHQCFATTRAIVAKAGIPAEKHSVSFQSRLGRDPWLKPYTDFVLEELPAKGVKKLLVMCPAFTTDCLETLEEISMEGKESFLKAGGQEFAQIPCLNASPPLIKFLNGRIDQWIAQ</sequence>
<dbReference type="CDD" id="cd00419">
    <property type="entry name" value="Ferrochelatase_C"/>
    <property type="match status" value="1"/>
</dbReference>
<dbReference type="UniPathway" id="UPA00252">
    <property type="reaction ID" value="UER00325"/>
</dbReference>
<dbReference type="AlphaFoldDB" id="A0A8J3GE91"/>
<comment type="subcellular location">
    <subcellularLocation>
        <location evidence="7 8">Cytoplasm</location>
    </subcellularLocation>
</comment>
<dbReference type="GO" id="GO:0006783">
    <property type="term" value="P:heme biosynthetic process"/>
    <property type="evidence" value="ECO:0007669"/>
    <property type="project" value="UniProtKB-UniRule"/>
</dbReference>
<dbReference type="NCBIfam" id="TIGR00109">
    <property type="entry name" value="hemH"/>
    <property type="match status" value="1"/>
</dbReference>
<dbReference type="GO" id="GO:0005737">
    <property type="term" value="C:cytoplasm"/>
    <property type="evidence" value="ECO:0007669"/>
    <property type="project" value="UniProtKB-SubCell"/>
</dbReference>
<evidence type="ECO:0000256" key="6">
    <source>
        <dbReference type="ARBA" id="ARBA00024536"/>
    </source>
</evidence>
<proteinExistence type="inferred from homology"/>
<reference evidence="9" key="2">
    <citation type="submission" date="2020-09" db="EMBL/GenBank/DDBJ databases">
        <authorList>
            <person name="Sun Q."/>
            <person name="Kim S."/>
        </authorList>
    </citation>
    <scope>NUCLEOTIDE SEQUENCE</scope>
    <source>
        <strain evidence="9">KCTC 12870</strain>
    </source>
</reference>
<keyword evidence="2 7" id="KW-0408">Iron</keyword>
<keyword evidence="7" id="KW-0479">Metal-binding</keyword>
<organism evidence="9 10">
    <name type="scientific">Cerasicoccus arenae</name>
    <dbReference type="NCBI Taxonomy" id="424488"/>
    <lineage>
        <taxon>Bacteria</taxon>
        <taxon>Pseudomonadati</taxon>
        <taxon>Verrucomicrobiota</taxon>
        <taxon>Opitutia</taxon>
        <taxon>Puniceicoccales</taxon>
        <taxon>Cerasicoccaceae</taxon>
        <taxon>Cerasicoccus</taxon>
    </lineage>
</organism>
<dbReference type="Gene3D" id="3.40.50.1400">
    <property type="match status" value="2"/>
</dbReference>
<dbReference type="InterPro" id="IPR033659">
    <property type="entry name" value="Ferrochelatase_N"/>
</dbReference>
<feature type="binding site" evidence="7">
    <location>
        <position position="189"/>
    </location>
    <ligand>
        <name>Fe(2+)</name>
        <dbReference type="ChEBI" id="CHEBI:29033"/>
    </ligand>
</feature>
<dbReference type="RefSeq" id="WP_189512822.1">
    <property type="nucleotide sequence ID" value="NZ_BMXG01000005.1"/>
</dbReference>
<comment type="catalytic activity">
    <reaction evidence="6">
        <text>Fe-coproporphyrin III + 2 H(+) = coproporphyrin III + Fe(2+)</text>
        <dbReference type="Rhea" id="RHEA:49572"/>
        <dbReference type="ChEBI" id="CHEBI:15378"/>
        <dbReference type="ChEBI" id="CHEBI:29033"/>
        <dbReference type="ChEBI" id="CHEBI:68438"/>
        <dbReference type="ChEBI" id="CHEBI:131725"/>
        <dbReference type="EC" id="4.99.1.9"/>
    </reaction>
    <physiologicalReaction direction="right-to-left" evidence="6">
        <dbReference type="Rhea" id="RHEA:49574"/>
    </physiologicalReaction>
</comment>
<evidence type="ECO:0000313" key="9">
    <source>
        <dbReference type="EMBL" id="GHB97203.1"/>
    </source>
</evidence>
<keyword evidence="5 7" id="KW-0627">Porphyrin biosynthesis</keyword>
<keyword evidence="3 7" id="KW-0350">Heme biosynthesis</keyword>
<comment type="function">
    <text evidence="7 8">Catalyzes the ferrous insertion into protoporphyrin IX.</text>
</comment>
<keyword evidence="10" id="KW-1185">Reference proteome</keyword>
<accession>A0A8J3GE91</accession>
<evidence type="ECO:0000256" key="4">
    <source>
        <dbReference type="ARBA" id="ARBA00023239"/>
    </source>
</evidence>
<name>A0A8J3GE91_9BACT</name>
<evidence type="ECO:0000256" key="1">
    <source>
        <dbReference type="ARBA" id="ARBA00007718"/>
    </source>
</evidence>
<comment type="caution">
    <text evidence="9">The sequence shown here is derived from an EMBL/GenBank/DDBJ whole genome shotgun (WGS) entry which is preliminary data.</text>
</comment>
<dbReference type="EMBL" id="BMXG01000005">
    <property type="protein sequence ID" value="GHB97203.1"/>
    <property type="molecule type" value="Genomic_DNA"/>
</dbReference>
<dbReference type="Proteomes" id="UP000642829">
    <property type="component" value="Unassembled WGS sequence"/>
</dbReference>
<dbReference type="GO" id="GO:0046872">
    <property type="term" value="F:metal ion binding"/>
    <property type="evidence" value="ECO:0007669"/>
    <property type="project" value="UniProtKB-KW"/>
</dbReference>
<dbReference type="InterPro" id="IPR033644">
    <property type="entry name" value="Ferrochelatase_C"/>
</dbReference>
<dbReference type="GO" id="GO:0004325">
    <property type="term" value="F:ferrochelatase activity"/>
    <property type="evidence" value="ECO:0007669"/>
    <property type="project" value="UniProtKB-UniRule"/>
</dbReference>
<gene>
    <name evidence="7 9" type="primary">hemH</name>
    <name evidence="9" type="ORF">GCM10007047_11510</name>
</gene>
<protein>
    <recommendedName>
        <fullName evidence="7 8">Ferrochelatase</fullName>
        <ecNumber evidence="7 8">4.98.1.1</ecNumber>
    </recommendedName>
    <alternativeName>
        <fullName evidence="7">Heme synthase</fullName>
    </alternativeName>
    <alternativeName>
        <fullName evidence="7">Protoheme ferro-lyase</fullName>
    </alternativeName>
</protein>
<dbReference type="HAMAP" id="MF_00323">
    <property type="entry name" value="Ferrochelatase"/>
    <property type="match status" value="1"/>
</dbReference>
<dbReference type="EC" id="4.98.1.1" evidence="7 8"/>
<comment type="catalytic activity">
    <reaction evidence="7 8">
        <text>heme b + 2 H(+) = protoporphyrin IX + Fe(2+)</text>
        <dbReference type="Rhea" id="RHEA:22584"/>
        <dbReference type="ChEBI" id="CHEBI:15378"/>
        <dbReference type="ChEBI" id="CHEBI:29033"/>
        <dbReference type="ChEBI" id="CHEBI:57306"/>
        <dbReference type="ChEBI" id="CHEBI:60344"/>
        <dbReference type="EC" id="4.98.1.1"/>
    </reaction>
</comment>
<evidence type="ECO:0000256" key="2">
    <source>
        <dbReference type="ARBA" id="ARBA00023004"/>
    </source>
</evidence>
<keyword evidence="4 7" id="KW-0456">Lyase</keyword>
<reference evidence="9" key="1">
    <citation type="journal article" date="2014" name="Int. J. Syst. Evol. Microbiol.">
        <title>Complete genome sequence of Corynebacterium casei LMG S-19264T (=DSM 44701T), isolated from a smear-ripened cheese.</title>
        <authorList>
            <consortium name="US DOE Joint Genome Institute (JGI-PGF)"/>
            <person name="Walter F."/>
            <person name="Albersmeier A."/>
            <person name="Kalinowski J."/>
            <person name="Ruckert C."/>
        </authorList>
    </citation>
    <scope>NUCLEOTIDE SEQUENCE</scope>
    <source>
        <strain evidence="9">KCTC 12870</strain>
    </source>
</reference>